<dbReference type="AlphaFoldDB" id="A0A8T8WI52"/>
<proteinExistence type="predicted"/>
<feature type="region of interest" description="Disordered" evidence="1">
    <location>
        <begin position="492"/>
        <end position="544"/>
    </location>
</feature>
<dbReference type="RefSeq" id="WP_222609284.1">
    <property type="nucleotide sequence ID" value="NZ_CP081960.1"/>
</dbReference>
<accession>A0A8T8WI52</accession>
<evidence type="ECO:0000313" key="4">
    <source>
        <dbReference type="Proteomes" id="UP000826254"/>
    </source>
</evidence>
<sequence length="873" mass="96264">MPRGKTQLPPDLEIDGADYEVPETEYTHARIVGNATQQEVDACILVPTLHPDYLEYHALTALFTSPQNTSVMVMSSNAGVRRRYKDVGLRGPHLIYSETHWTLASVKAGGDLAQKTELYTDQDGYPQFLYAKYSTRLPQGEDADRVHTVIYDSTVTFDWDRWTEFTEWREEHDIASVVYFCRDPTSPVADQVLDEVDTTWGWTPSAIADMYDNGHGGVDTSAASDGAGIVPETTLRDQELLQQRAQGVTFDLQILPSGDVAEALSAAWNRHDSLKESAYKIGDDDTVTAVKGVERAINGYSRLIADPEYSRNYRVGHGRAKPHDVRIGQLEAVADGLTGDAGAIANSLRKGVRRLEDIRDAVNDEDNLGDWKRGSVLRAIQSIVDNEEQTLHIVAPDEPARKAVRADLQLNRGSLWGRAKSRVDIHSPATLAQAPVADELILYGPPRRGDLWILRTPHAKRLTILAYPHELGLLHYQVRSLNEAIADFTPVEVTDPDTTDTESVRRNTALDGAVPSLNSGGKSDDGEYSPTRQVGPYEGVSLDIPDPEEVAEFDTPEVVFGGEDDDDTDSPVDRYTIVGGDSDESLDDLVRDTVGEHRSAVENFGSSGGNGGGGGGGGIPPIGGGGGGRSGPHETRRIDGLVEAQTDDGYAYAGEPSDTVEVVRMGEGTTVEKKLSDVKSGERVVLVRDYQAVRQAVEDHLMNMGEIDIFVRAHMWHQQLDIELEDSGDSLHEFREKVEAAGATASSEGTFEGWYTGEVNMPRSKANLRAIVDAYDMEEVAEHINDVWDANWKIRKIKREVIKQLKRQAADALADHDPNEDIVLHDDLDVRLSDFDPTDHEGRALVEQHTIQTVVDDVERPVSYVGRWRHRPD</sequence>
<feature type="region of interest" description="Disordered" evidence="1">
    <location>
        <begin position="558"/>
        <end position="587"/>
    </location>
</feature>
<geneLocation type="plasmid" evidence="3 4">
    <name>unnamed2</name>
</geneLocation>
<dbReference type="GeneID" id="67180149"/>
<reference evidence="3 4" key="1">
    <citation type="journal article" date="2021" name="Int. J. Syst. Evol. Microbiol.">
        <title>Halobaculum halophilum sp. nov. and Halobaculum salinum sp. nov., isolated from salt lake and saline soil.</title>
        <authorList>
            <person name="Cui H.L."/>
            <person name="Shi X.W."/>
            <person name="Yin X.M."/>
            <person name="Yang X.Y."/>
            <person name="Hou J."/>
            <person name="Zhu L."/>
        </authorList>
    </citation>
    <scope>NUCLEOTIDE SEQUENCE [LARGE SCALE GENOMIC DNA]</scope>
    <source>
        <strain evidence="3 4">NBRC 109044</strain>
    </source>
</reference>
<organism evidence="3 4">
    <name type="scientific">Halobaculum magnesiiphilum</name>
    <dbReference type="NCBI Taxonomy" id="1017351"/>
    <lineage>
        <taxon>Archaea</taxon>
        <taxon>Methanobacteriati</taxon>
        <taxon>Methanobacteriota</taxon>
        <taxon>Stenosarchaea group</taxon>
        <taxon>Halobacteria</taxon>
        <taxon>Halobacteriales</taxon>
        <taxon>Haloferacaceae</taxon>
        <taxon>Halobaculum</taxon>
    </lineage>
</organism>
<feature type="compositionally biased region" description="Gly residues" evidence="1">
    <location>
        <begin position="606"/>
        <end position="630"/>
    </location>
</feature>
<dbReference type="KEGG" id="hmp:K6T50_18365"/>
<dbReference type="EMBL" id="CP081960">
    <property type="protein sequence ID" value="QZP39535.1"/>
    <property type="molecule type" value="Genomic_DNA"/>
</dbReference>
<dbReference type="Proteomes" id="UP000826254">
    <property type="component" value="Plasmid unnamed2"/>
</dbReference>
<keyword evidence="4" id="KW-1185">Reference proteome</keyword>
<feature type="region of interest" description="Disordered" evidence="1">
    <location>
        <begin position="602"/>
        <end position="635"/>
    </location>
</feature>
<evidence type="ECO:0000256" key="1">
    <source>
        <dbReference type="SAM" id="MobiDB-lite"/>
    </source>
</evidence>
<gene>
    <name evidence="3" type="ORF">K6T50_18365</name>
</gene>
<evidence type="ECO:0000259" key="2">
    <source>
        <dbReference type="Pfam" id="PF24957"/>
    </source>
</evidence>
<protein>
    <recommendedName>
        <fullName evidence="2">DISARM protein DrmE C-terminal domain-containing protein</fullName>
    </recommendedName>
</protein>
<name>A0A8T8WI52_9EURY</name>
<dbReference type="InterPro" id="IPR056666">
    <property type="entry name" value="DrmE_C"/>
</dbReference>
<dbReference type="Pfam" id="PF24957">
    <property type="entry name" value="DrmE_C"/>
    <property type="match status" value="1"/>
</dbReference>
<evidence type="ECO:0000313" key="3">
    <source>
        <dbReference type="EMBL" id="QZP39535.1"/>
    </source>
</evidence>
<feature type="domain" description="DISARM protein DrmE C-terminal" evidence="2">
    <location>
        <begin position="647"/>
        <end position="807"/>
    </location>
</feature>
<keyword evidence="3" id="KW-0614">Plasmid</keyword>